<name>A0AAN6N0H7_9PEZI</name>
<dbReference type="AlphaFoldDB" id="A0AAN6N0H7"/>
<evidence type="ECO:0000313" key="2">
    <source>
        <dbReference type="EMBL" id="KAK3936326.1"/>
    </source>
</evidence>
<proteinExistence type="predicted"/>
<feature type="compositionally biased region" description="Polar residues" evidence="1">
    <location>
        <begin position="331"/>
        <end position="347"/>
    </location>
</feature>
<organism evidence="2 3">
    <name type="scientific">Diplogelasinospora grovesii</name>
    <dbReference type="NCBI Taxonomy" id="303347"/>
    <lineage>
        <taxon>Eukaryota</taxon>
        <taxon>Fungi</taxon>
        <taxon>Dikarya</taxon>
        <taxon>Ascomycota</taxon>
        <taxon>Pezizomycotina</taxon>
        <taxon>Sordariomycetes</taxon>
        <taxon>Sordariomycetidae</taxon>
        <taxon>Sordariales</taxon>
        <taxon>Diplogelasinosporaceae</taxon>
        <taxon>Diplogelasinospora</taxon>
    </lineage>
</organism>
<keyword evidence="3" id="KW-1185">Reference proteome</keyword>
<accession>A0AAN6N0H7</accession>
<evidence type="ECO:0000256" key="1">
    <source>
        <dbReference type="SAM" id="MobiDB-lite"/>
    </source>
</evidence>
<feature type="region of interest" description="Disordered" evidence="1">
    <location>
        <begin position="320"/>
        <end position="347"/>
    </location>
</feature>
<comment type="caution">
    <text evidence="2">The sequence shown here is derived from an EMBL/GenBank/DDBJ whole genome shotgun (WGS) entry which is preliminary data.</text>
</comment>
<gene>
    <name evidence="2" type="ORF">QBC46DRAFT_419522</name>
</gene>
<sequence length="347" mass="38012">MTPSLPNGKSWTTSCCGVCSCILSDGFPTYTQIFVVVAIPDSLFLGPTNSFPTTGRCSVTMFGRRWRSKGQTSAEPLEPTSRLLMGGWCFLQLQHPAVKRYWPPHAEMLGAVKIAGAYMWRLSRICTKWHPCPRVSCATYSQMPFSCTSSRGPYRISCPKFASPLRVRYVHTPTHWSPRIWGNPKSRSHIAFSQVTPVAIERALWIVPVTTQKGAVVPRATQTATDAVSVKVRVSFTLLRKPAIKLSYLLANGEFADARAGHAVSDDLASQTSLDQPTPDIQERGFKTGQTEAVAPWTSPDNSAIFANAQCAKLTQHGVELMADRDRDPCNPTSANHGPSPSTLSQS</sequence>
<dbReference type="EMBL" id="MU853887">
    <property type="protein sequence ID" value="KAK3936326.1"/>
    <property type="molecule type" value="Genomic_DNA"/>
</dbReference>
<evidence type="ECO:0000313" key="3">
    <source>
        <dbReference type="Proteomes" id="UP001303473"/>
    </source>
</evidence>
<dbReference type="Proteomes" id="UP001303473">
    <property type="component" value="Unassembled WGS sequence"/>
</dbReference>
<protein>
    <submittedName>
        <fullName evidence="2">Uncharacterized protein</fullName>
    </submittedName>
</protein>
<reference evidence="3" key="1">
    <citation type="journal article" date="2023" name="Mol. Phylogenet. Evol.">
        <title>Genome-scale phylogeny and comparative genomics of the fungal order Sordariales.</title>
        <authorList>
            <person name="Hensen N."/>
            <person name="Bonometti L."/>
            <person name="Westerberg I."/>
            <person name="Brannstrom I.O."/>
            <person name="Guillou S."/>
            <person name="Cros-Aarteil S."/>
            <person name="Calhoun S."/>
            <person name="Haridas S."/>
            <person name="Kuo A."/>
            <person name="Mondo S."/>
            <person name="Pangilinan J."/>
            <person name="Riley R."/>
            <person name="LaButti K."/>
            <person name="Andreopoulos B."/>
            <person name="Lipzen A."/>
            <person name="Chen C."/>
            <person name="Yan M."/>
            <person name="Daum C."/>
            <person name="Ng V."/>
            <person name="Clum A."/>
            <person name="Steindorff A."/>
            <person name="Ohm R.A."/>
            <person name="Martin F."/>
            <person name="Silar P."/>
            <person name="Natvig D.O."/>
            <person name="Lalanne C."/>
            <person name="Gautier V."/>
            <person name="Ament-Velasquez S.L."/>
            <person name="Kruys A."/>
            <person name="Hutchinson M.I."/>
            <person name="Powell A.J."/>
            <person name="Barry K."/>
            <person name="Miller A.N."/>
            <person name="Grigoriev I.V."/>
            <person name="Debuchy R."/>
            <person name="Gladieux P."/>
            <person name="Hiltunen Thoren M."/>
            <person name="Johannesson H."/>
        </authorList>
    </citation>
    <scope>NUCLEOTIDE SEQUENCE [LARGE SCALE GENOMIC DNA]</scope>
    <source>
        <strain evidence="3">CBS 340.73</strain>
    </source>
</reference>